<feature type="compositionally biased region" description="Polar residues" evidence="1">
    <location>
        <begin position="478"/>
        <end position="489"/>
    </location>
</feature>
<dbReference type="InParanoid" id="A0A316W1J7"/>
<feature type="compositionally biased region" description="Basic residues" evidence="1">
    <location>
        <begin position="703"/>
        <end position="715"/>
    </location>
</feature>
<feature type="compositionally biased region" description="Low complexity" evidence="1">
    <location>
        <begin position="490"/>
        <end position="499"/>
    </location>
</feature>
<feature type="region of interest" description="Disordered" evidence="1">
    <location>
        <begin position="478"/>
        <end position="499"/>
    </location>
</feature>
<dbReference type="OrthoDB" id="10399706at2759"/>
<gene>
    <name evidence="2" type="ORF">IE81DRAFT_324394</name>
</gene>
<organism evidence="2 3">
    <name type="scientific">Ceraceosorus guamensis</name>
    <dbReference type="NCBI Taxonomy" id="1522189"/>
    <lineage>
        <taxon>Eukaryota</taxon>
        <taxon>Fungi</taxon>
        <taxon>Dikarya</taxon>
        <taxon>Basidiomycota</taxon>
        <taxon>Ustilaginomycotina</taxon>
        <taxon>Exobasidiomycetes</taxon>
        <taxon>Ceraceosorales</taxon>
        <taxon>Ceraceosoraceae</taxon>
        <taxon>Ceraceosorus</taxon>
    </lineage>
</organism>
<dbReference type="GeneID" id="37036090"/>
<proteinExistence type="predicted"/>
<name>A0A316W1J7_9BASI</name>
<reference evidence="2 3" key="1">
    <citation type="journal article" date="2018" name="Mol. Biol. Evol.">
        <title>Broad Genomic Sampling Reveals a Smut Pathogenic Ancestry of the Fungal Clade Ustilaginomycotina.</title>
        <authorList>
            <person name="Kijpornyongpan T."/>
            <person name="Mondo S.J."/>
            <person name="Barry K."/>
            <person name="Sandor L."/>
            <person name="Lee J."/>
            <person name="Lipzen A."/>
            <person name="Pangilinan J."/>
            <person name="LaButti K."/>
            <person name="Hainaut M."/>
            <person name="Henrissat B."/>
            <person name="Grigoriev I.V."/>
            <person name="Spatafora J.W."/>
            <person name="Aime M.C."/>
        </authorList>
    </citation>
    <scope>NUCLEOTIDE SEQUENCE [LARGE SCALE GENOMIC DNA]</scope>
    <source>
        <strain evidence="2 3">MCA 4658</strain>
    </source>
</reference>
<feature type="region of interest" description="Disordered" evidence="1">
    <location>
        <begin position="666"/>
        <end position="771"/>
    </location>
</feature>
<evidence type="ECO:0000313" key="2">
    <source>
        <dbReference type="EMBL" id="PWN41535.1"/>
    </source>
</evidence>
<feature type="compositionally biased region" description="Low complexity" evidence="1">
    <location>
        <begin position="681"/>
        <end position="696"/>
    </location>
</feature>
<keyword evidence="3" id="KW-1185">Reference proteome</keyword>
<dbReference type="AlphaFoldDB" id="A0A316W1J7"/>
<feature type="compositionally biased region" description="Polar residues" evidence="1">
    <location>
        <begin position="761"/>
        <end position="771"/>
    </location>
</feature>
<dbReference type="EMBL" id="KZ819391">
    <property type="protein sequence ID" value="PWN41535.1"/>
    <property type="molecule type" value="Genomic_DNA"/>
</dbReference>
<dbReference type="RefSeq" id="XP_025368695.1">
    <property type="nucleotide sequence ID" value="XM_025514220.1"/>
</dbReference>
<feature type="compositionally biased region" description="Basic residues" evidence="1">
    <location>
        <begin position="744"/>
        <end position="754"/>
    </location>
</feature>
<dbReference type="Proteomes" id="UP000245783">
    <property type="component" value="Unassembled WGS sequence"/>
</dbReference>
<protein>
    <submittedName>
        <fullName evidence="2">Uncharacterized protein</fullName>
    </submittedName>
</protein>
<accession>A0A316W1J7</accession>
<feature type="region of interest" description="Disordered" evidence="1">
    <location>
        <begin position="431"/>
        <end position="460"/>
    </location>
</feature>
<evidence type="ECO:0000256" key="1">
    <source>
        <dbReference type="SAM" id="MobiDB-lite"/>
    </source>
</evidence>
<evidence type="ECO:0000313" key="3">
    <source>
        <dbReference type="Proteomes" id="UP000245783"/>
    </source>
</evidence>
<sequence>MKGALLRNLCDSSNRVEACRMDCYSALSMVIRGAGLSDAQVAPQIWRLNMRWEPGVETPTHTATQYQRGQSSYLALENDLFFRMKRSSGEPDLYGHHWPLVQGLSSADEDVIPFERSSYFGDVESLQVSSAGEDVFITERIAYAGDVENLTLSSAREVKSARKLATLVRGATKICIDCHSGHLRSDDCAGWLEHPETSVEDPRWQALYALRRCATVPDRRIDIGPYGTPPLSELRAAANASPIQYLNVQERAARRDYFARRSEDYATCEGVVEANLPLFAAAPSVIQSIGAAICDFFDPTSLEADVLAQHSLVCNGFEGRPVTKLLDNGLPVTLQHFKLVMLQSAAVPAVLFNQIIEGCPFKVDWHASINAPDTELLNRAEAATDISNDIRDQIAALAFSSQNEETQIDIEVSGTYQTIIIKRACTEPSGIQRPHIIKPSPTSLPQQDAAHESKENYEQLSDGFDSLADRESPLSSFEASAQSVASDPATSSSFNSSTSDTSQFYFGWFENKPIRIPRSKSTELLKGLELWIRHLDALLKLENHRVKILLSIGAPNGSTDEPRWISPRKRPEPFKTKAQIVLLRGVQRIKRYKKALVAAKKMQSPSKTQILAELADLWADLEEQAAVEAKLRDLPEMVSSILSSKERHTRTGRCPKTRYSMGYVLPRDLSDEDDDPNFDNLLSSESEATSDSSLELPPQCKSPKARRGSRASLPKRKYEQSESDADADESSTNIQLRPESSAKSRAKRASKRAKVKGDPYESSSLSSLGED</sequence>